<comment type="caution">
    <text evidence="7">The sequence shown here is derived from an EMBL/GenBank/DDBJ whole genome shotgun (WGS) entry which is preliminary data.</text>
</comment>
<dbReference type="SMART" id="SM01005">
    <property type="entry name" value="Ala_racemase_C"/>
    <property type="match status" value="1"/>
</dbReference>
<dbReference type="NCBIfam" id="TIGR00492">
    <property type="entry name" value="alr"/>
    <property type="match status" value="1"/>
</dbReference>
<comment type="cofactor">
    <cofactor evidence="1 4 5">
        <name>pyridoxal 5'-phosphate</name>
        <dbReference type="ChEBI" id="CHEBI:597326"/>
    </cofactor>
</comment>
<dbReference type="AlphaFoldDB" id="A0A0G0Z7Y4"/>
<feature type="binding site" evidence="4">
    <location>
        <position position="315"/>
    </location>
    <ligand>
        <name>substrate</name>
    </ligand>
</feature>
<dbReference type="UniPathway" id="UPA00042">
    <property type="reaction ID" value="UER00497"/>
</dbReference>
<evidence type="ECO:0000259" key="6">
    <source>
        <dbReference type="SMART" id="SM01005"/>
    </source>
</evidence>
<dbReference type="Proteomes" id="UP000033869">
    <property type="component" value="Unassembled WGS sequence"/>
</dbReference>
<comment type="function">
    <text evidence="4">Catalyzes the interconversion of L-alanine and D-alanine. May also act on other amino acids.</text>
</comment>
<dbReference type="InterPro" id="IPR011079">
    <property type="entry name" value="Ala_racemase_C"/>
</dbReference>
<sequence length="374" mass="41296">MVKLNNCWVEIDLGAIQHNIKQIVNLVDKSVKVMPIIKAEAYGHGLIEVAKACKNEGIDAFGVATVEEGIRLRNEGIKGLILVLYDTPSDRIDQAILYDLSLSLYSKNFAKVLGNEAEKQKKKSKVHLAVDTGMSWYGLPIDKVLDFAKELNSLKAIEIEGIYSHCPQADSADSDKAFTKNQIQKFNNVIVELERNAISLKYCHMANSAATISLPQSHFNMVRPGIMLYGICPDNVDKSKVDLKPALSFKTRIIQIRDISKNTPIGYSGTFTTKRNSKIAILPIGYSDGVSRFLSNKGEVIINSQKFPVVGNVCMNIMMVDITDGVNINTGDEVTILGTEGKISISANDIAKTRNTISYEVLTNLGINNQRIYH</sequence>
<dbReference type="SUPFAM" id="SSF50621">
    <property type="entry name" value="Alanine racemase C-terminal domain-like"/>
    <property type="match status" value="1"/>
</dbReference>
<evidence type="ECO:0000256" key="2">
    <source>
        <dbReference type="ARBA" id="ARBA00022898"/>
    </source>
</evidence>
<dbReference type="PANTHER" id="PTHR30511:SF0">
    <property type="entry name" value="ALANINE RACEMASE, CATABOLIC-RELATED"/>
    <property type="match status" value="1"/>
</dbReference>
<evidence type="ECO:0000256" key="3">
    <source>
        <dbReference type="ARBA" id="ARBA00023235"/>
    </source>
</evidence>
<keyword evidence="2 4" id="KW-0663">Pyridoxal phosphate</keyword>
<reference evidence="7 8" key="1">
    <citation type="journal article" date="2015" name="Nature">
        <title>rRNA introns, odd ribosomes, and small enigmatic genomes across a large radiation of phyla.</title>
        <authorList>
            <person name="Brown C.T."/>
            <person name="Hug L.A."/>
            <person name="Thomas B.C."/>
            <person name="Sharon I."/>
            <person name="Castelle C.J."/>
            <person name="Singh A."/>
            <person name="Wilkins M.J."/>
            <person name="Williams K.H."/>
            <person name="Banfield J.F."/>
        </authorList>
    </citation>
    <scope>NUCLEOTIDE SEQUENCE [LARGE SCALE GENOMIC DNA]</scope>
</reference>
<dbReference type="GO" id="GO:0008784">
    <property type="term" value="F:alanine racemase activity"/>
    <property type="evidence" value="ECO:0007669"/>
    <property type="project" value="UniProtKB-UniRule"/>
</dbReference>
<dbReference type="EC" id="5.1.1.1" evidence="4"/>
<dbReference type="HAMAP" id="MF_01201">
    <property type="entry name" value="Ala_racemase"/>
    <property type="match status" value="1"/>
</dbReference>
<comment type="similarity">
    <text evidence="4">Belongs to the alanine racemase family.</text>
</comment>
<dbReference type="SUPFAM" id="SSF51419">
    <property type="entry name" value="PLP-binding barrel"/>
    <property type="match status" value="1"/>
</dbReference>
<dbReference type="FunFam" id="3.20.20.10:FF:000002">
    <property type="entry name" value="Alanine racemase"/>
    <property type="match status" value="1"/>
</dbReference>
<keyword evidence="3 4" id="KW-0413">Isomerase</keyword>
<feature type="active site" description="Proton acceptor; specific for D-alanine" evidence="4">
    <location>
        <position position="38"/>
    </location>
</feature>
<dbReference type="InterPro" id="IPR009006">
    <property type="entry name" value="Ala_racemase/Decarboxylase_C"/>
</dbReference>
<dbReference type="Pfam" id="PF00842">
    <property type="entry name" value="Ala_racemase_C"/>
    <property type="match status" value="1"/>
</dbReference>
<dbReference type="GO" id="GO:0030632">
    <property type="term" value="P:D-alanine biosynthetic process"/>
    <property type="evidence" value="ECO:0007669"/>
    <property type="project" value="UniProtKB-UniRule"/>
</dbReference>
<protein>
    <recommendedName>
        <fullName evidence="4">Alanine racemase</fullName>
        <ecNumber evidence="4">5.1.1.1</ecNumber>
    </recommendedName>
</protein>
<dbReference type="Gene3D" id="3.20.20.10">
    <property type="entry name" value="Alanine racemase"/>
    <property type="match status" value="1"/>
</dbReference>
<comment type="caution">
    <text evidence="4">Lacks conserved residue(s) required for the propagation of feature annotation.</text>
</comment>
<dbReference type="Pfam" id="PF01168">
    <property type="entry name" value="Ala_racemase_N"/>
    <property type="match status" value="1"/>
</dbReference>
<evidence type="ECO:0000313" key="8">
    <source>
        <dbReference type="Proteomes" id="UP000033869"/>
    </source>
</evidence>
<feature type="active site" description="Proton acceptor; specific for L-alanine" evidence="4">
    <location>
        <position position="267"/>
    </location>
</feature>
<accession>A0A0G0Z7Y4</accession>
<name>A0A0G0Z7Y4_UNCC2</name>
<dbReference type="GO" id="GO:0005829">
    <property type="term" value="C:cytosol"/>
    <property type="evidence" value="ECO:0007669"/>
    <property type="project" value="TreeGrafter"/>
</dbReference>
<gene>
    <name evidence="7" type="ORF">UU65_C0003G0178</name>
</gene>
<evidence type="ECO:0000256" key="4">
    <source>
        <dbReference type="HAMAP-Rule" id="MF_01201"/>
    </source>
</evidence>
<dbReference type="PANTHER" id="PTHR30511">
    <property type="entry name" value="ALANINE RACEMASE"/>
    <property type="match status" value="1"/>
</dbReference>
<evidence type="ECO:0000256" key="5">
    <source>
        <dbReference type="PIRSR" id="PIRSR600821-50"/>
    </source>
</evidence>
<dbReference type="InterPro" id="IPR029066">
    <property type="entry name" value="PLP-binding_barrel"/>
</dbReference>
<dbReference type="EMBL" id="LCBL01000003">
    <property type="protein sequence ID" value="KKS09123.1"/>
    <property type="molecule type" value="Genomic_DNA"/>
</dbReference>
<dbReference type="InterPro" id="IPR001608">
    <property type="entry name" value="Ala_racemase_N"/>
</dbReference>
<dbReference type="CDD" id="cd00430">
    <property type="entry name" value="PLPDE_III_AR"/>
    <property type="match status" value="1"/>
</dbReference>
<dbReference type="InterPro" id="IPR000821">
    <property type="entry name" value="Ala_racemase"/>
</dbReference>
<feature type="domain" description="Alanine racemase C-terminal" evidence="6">
    <location>
        <begin position="246"/>
        <end position="374"/>
    </location>
</feature>
<dbReference type="Gene3D" id="2.40.37.10">
    <property type="entry name" value="Lyase, Ornithine Decarboxylase, Chain A, domain 1"/>
    <property type="match status" value="1"/>
</dbReference>
<evidence type="ECO:0000256" key="1">
    <source>
        <dbReference type="ARBA" id="ARBA00001933"/>
    </source>
</evidence>
<proteinExistence type="inferred from homology"/>
<dbReference type="GO" id="GO:0030170">
    <property type="term" value="F:pyridoxal phosphate binding"/>
    <property type="evidence" value="ECO:0007669"/>
    <property type="project" value="UniProtKB-UniRule"/>
</dbReference>
<comment type="pathway">
    <text evidence="4">Amino-acid biosynthesis; D-alanine biosynthesis; D-alanine from L-alanine: step 1/1.</text>
</comment>
<organism evidence="7 8">
    <name type="scientific">candidate division CPR2 bacterium GW2011_GWC1_41_48</name>
    <dbReference type="NCBI Taxonomy" id="1618344"/>
    <lineage>
        <taxon>Bacteria</taxon>
        <taxon>Bacteria division CPR2</taxon>
    </lineage>
</organism>
<dbReference type="PATRIC" id="fig|1618344.3.peg.837"/>
<feature type="modified residue" description="N6-(pyridoxal phosphate)lysine" evidence="4 5">
    <location>
        <position position="38"/>
    </location>
</feature>
<comment type="catalytic activity">
    <reaction evidence="4">
        <text>L-alanine = D-alanine</text>
        <dbReference type="Rhea" id="RHEA:20249"/>
        <dbReference type="ChEBI" id="CHEBI:57416"/>
        <dbReference type="ChEBI" id="CHEBI:57972"/>
        <dbReference type="EC" id="5.1.1.1"/>
    </reaction>
</comment>
<dbReference type="PRINTS" id="PR00992">
    <property type="entry name" value="ALARACEMASE"/>
</dbReference>
<evidence type="ECO:0000313" key="7">
    <source>
        <dbReference type="EMBL" id="KKS09123.1"/>
    </source>
</evidence>